<sequence>MLTLVEIKGYPIMIYEKDGKKYMYLAGCPHKQRPITTEGYKIEEDTIVCPFHKAKFSLITGELIKPPESKTSCPPDCKLIRVDIIGNEIKFEKEPFHPSLPKK</sequence>
<organism evidence="6">
    <name type="scientific">Sulfurisphaera javensis</name>
    <dbReference type="NCBI Taxonomy" id="2049879"/>
    <lineage>
        <taxon>Archaea</taxon>
        <taxon>Thermoproteota</taxon>
        <taxon>Thermoprotei</taxon>
        <taxon>Sulfolobales</taxon>
        <taxon>Sulfolobaceae</taxon>
        <taxon>Sulfurisphaera</taxon>
    </lineage>
</organism>
<proteinExistence type="predicted"/>
<name>A0AAT9GQI3_9CREN</name>
<evidence type="ECO:0000259" key="5">
    <source>
        <dbReference type="PROSITE" id="PS51296"/>
    </source>
</evidence>
<dbReference type="SUPFAM" id="SSF50022">
    <property type="entry name" value="ISP domain"/>
    <property type="match status" value="1"/>
</dbReference>
<dbReference type="AlphaFoldDB" id="A0AAT9GQI3"/>
<evidence type="ECO:0000256" key="4">
    <source>
        <dbReference type="ARBA" id="ARBA00023014"/>
    </source>
</evidence>
<dbReference type="KEGG" id="sjv:SJAV_09790"/>
<dbReference type="InterPro" id="IPR036922">
    <property type="entry name" value="Rieske_2Fe-2S_sf"/>
</dbReference>
<keyword evidence="2" id="KW-0479">Metal-binding</keyword>
<dbReference type="Gene3D" id="2.102.10.10">
    <property type="entry name" value="Rieske [2Fe-2S] iron-sulphur domain"/>
    <property type="match status" value="1"/>
</dbReference>
<accession>A0AAT9GQI3</accession>
<dbReference type="InterPro" id="IPR017941">
    <property type="entry name" value="Rieske_2Fe-2S"/>
</dbReference>
<evidence type="ECO:0000256" key="2">
    <source>
        <dbReference type="ARBA" id="ARBA00022723"/>
    </source>
</evidence>
<evidence type="ECO:0000256" key="1">
    <source>
        <dbReference type="ARBA" id="ARBA00022714"/>
    </source>
</evidence>
<reference evidence="6" key="1">
    <citation type="submission" date="2024-03" db="EMBL/GenBank/DDBJ databases">
        <title>Complete genome sequence of Sulfurisphaera javensis strain KD-1.</title>
        <authorList>
            <person name="Sakai H."/>
            <person name="Nur N."/>
            <person name="Suwanto A."/>
            <person name="Kurosawa N."/>
        </authorList>
    </citation>
    <scope>NUCLEOTIDE SEQUENCE</scope>
    <source>
        <strain evidence="6">KD-1</strain>
    </source>
</reference>
<gene>
    <name evidence="6" type="ORF">SJAV_09790</name>
</gene>
<dbReference type="GeneID" id="92353908"/>
<feature type="domain" description="Rieske" evidence="5">
    <location>
        <begin position="1"/>
        <end position="86"/>
    </location>
</feature>
<keyword evidence="4" id="KW-0411">Iron-sulfur</keyword>
<dbReference type="RefSeq" id="WP_369611213.1">
    <property type="nucleotide sequence ID" value="NZ_AP031322.1"/>
</dbReference>
<dbReference type="GO" id="GO:0046872">
    <property type="term" value="F:metal ion binding"/>
    <property type="evidence" value="ECO:0007669"/>
    <property type="project" value="UniProtKB-KW"/>
</dbReference>
<dbReference type="EMBL" id="AP031322">
    <property type="protein sequence ID" value="BFH73035.1"/>
    <property type="molecule type" value="Genomic_DNA"/>
</dbReference>
<dbReference type="Pfam" id="PF00355">
    <property type="entry name" value="Rieske"/>
    <property type="match status" value="1"/>
</dbReference>
<evidence type="ECO:0000313" key="6">
    <source>
        <dbReference type="EMBL" id="BFH73035.1"/>
    </source>
</evidence>
<keyword evidence="1" id="KW-0001">2Fe-2S</keyword>
<dbReference type="PROSITE" id="PS51296">
    <property type="entry name" value="RIESKE"/>
    <property type="match status" value="1"/>
</dbReference>
<protein>
    <submittedName>
        <fullName evidence="6">Rieske 2Fe-2S domain-containing protein</fullName>
    </submittedName>
</protein>
<evidence type="ECO:0000256" key="3">
    <source>
        <dbReference type="ARBA" id="ARBA00023004"/>
    </source>
</evidence>
<keyword evidence="3" id="KW-0408">Iron</keyword>
<dbReference type="GO" id="GO:0051537">
    <property type="term" value="F:2 iron, 2 sulfur cluster binding"/>
    <property type="evidence" value="ECO:0007669"/>
    <property type="project" value="UniProtKB-KW"/>
</dbReference>